<feature type="transmembrane region" description="Helical" evidence="7">
    <location>
        <begin position="385"/>
        <end position="408"/>
    </location>
</feature>
<evidence type="ECO:0000256" key="2">
    <source>
        <dbReference type="ARBA" id="ARBA00022475"/>
    </source>
</evidence>
<comment type="similarity">
    <text evidence="6">Belongs to the ABC-4 integral membrane protein family.</text>
</comment>
<dbReference type="PANTHER" id="PTHR30572">
    <property type="entry name" value="MEMBRANE COMPONENT OF TRANSPORTER-RELATED"/>
    <property type="match status" value="1"/>
</dbReference>
<keyword evidence="2" id="KW-1003">Cell membrane</keyword>
<gene>
    <name evidence="10" type="ORF">H4075_03330</name>
</gene>
<feature type="domain" description="MacB-like periplasmic core" evidence="9">
    <location>
        <begin position="21"/>
        <end position="263"/>
    </location>
</feature>
<evidence type="ECO:0000313" key="11">
    <source>
        <dbReference type="Proteomes" id="UP000515344"/>
    </source>
</evidence>
<keyword evidence="4 7" id="KW-1133">Transmembrane helix</keyword>
<dbReference type="Pfam" id="PF02687">
    <property type="entry name" value="FtsX"/>
    <property type="match status" value="1"/>
</dbReference>
<evidence type="ECO:0000313" key="10">
    <source>
        <dbReference type="EMBL" id="QNA45248.1"/>
    </source>
</evidence>
<dbReference type="GO" id="GO:0005886">
    <property type="term" value="C:plasma membrane"/>
    <property type="evidence" value="ECO:0007669"/>
    <property type="project" value="UniProtKB-SubCell"/>
</dbReference>
<evidence type="ECO:0000256" key="7">
    <source>
        <dbReference type="SAM" id="Phobius"/>
    </source>
</evidence>
<dbReference type="InterPro" id="IPR050250">
    <property type="entry name" value="Macrolide_Exporter_MacB"/>
</dbReference>
<dbReference type="Pfam" id="PF12704">
    <property type="entry name" value="MacB_PCD"/>
    <property type="match status" value="1"/>
</dbReference>
<evidence type="ECO:0000259" key="8">
    <source>
        <dbReference type="Pfam" id="PF02687"/>
    </source>
</evidence>
<comment type="subcellular location">
    <subcellularLocation>
        <location evidence="1">Cell membrane</location>
        <topology evidence="1">Multi-pass membrane protein</topology>
    </subcellularLocation>
</comment>
<keyword evidence="3 7" id="KW-0812">Transmembrane</keyword>
<dbReference type="PANTHER" id="PTHR30572:SF4">
    <property type="entry name" value="ABC TRANSPORTER PERMEASE YTRF"/>
    <property type="match status" value="1"/>
</dbReference>
<protein>
    <submittedName>
        <fullName evidence="10">ABC transporter permease</fullName>
    </submittedName>
</protein>
<reference evidence="11" key="1">
    <citation type="submission" date="2020-08" db="EMBL/GenBank/DDBJ databases">
        <title>Lacibacter sp. S13-6-6 genome sequencing.</title>
        <authorList>
            <person name="Jin L."/>
        </authorList>
    </citation>
    <scope>NUCLEOTIDE SEQUENCE [LARGE SCALE GENOMIC DNA]</scope>
    <source>
        <strain evidence="11">S13-6-6</strain>
    </source>
</reference>
<evidence type="ECO:0000256" key="3">
    <source>
        <dbReference type="ARBA" id="ARBA00022692"/>
    </source>
</evidence>
<feature type="transmembrane region" description="Helical" evidence="7">
    <location>
        <begin position="21"/>
        <end position="42"/>
    </location>
</feature>
<dbReference type="Proteomes" id="UP000515344">
    <property type="component" value="Chromosome"/>
</dbReference>
<keyword evidence="11" id="KW-1185">Reference proteome</keyword>
<dbReference type="AlphaFoldDB" id="A0A7G5XIE5"/>
<dbReference type="InterPro" id="IPR025857">
    <property type="entry name" value="MacB_PCD"/>
</dbReference>
<name>A0A7G5XIE5_9BACT</name>
<sequence>MTFSDILSLAWRTIRSNKLRTGITVSIIAFGIMALIGIITAIEAMNQSLYENFSILGANSFSIRFKERNIRFGGGPRSDLTRTKKGGNKQRNSNLDRFISFEEARRFKDQFTFPATVSISKFASGNATVLFENEKTNPNVRVIGGDENYLLNSGYTLEHGRDFNKLDVETGRNVVIIGSDLVRKLFKGKGSYAVGKLIRIGSNRYRIIGVMKERGASSFLSLDNLALVSYNNVRRVFNSSGSYNITIRANDFKQMDAAVGEATGVFRQARKLNVKDADNFYIDRSDSIVETLKNTLRFVKYAAYIIGAITLLGAAIGLTNIMLVAVSERTREIGLAKSIGAKGASIRTQFLWESILISLLGAFFGIVLGVLVGNLAAIFFKTGFIVPWGWAALGAIICFFTGLLAGLYPASKASKLDPITALRYE</sequence>
<evidence type="ECO:0000256" key="1">
    <source>
        <dbReference type="ARBA" id="ARBA00004651"/>
    </source>
</evidence>
<dbReference type="GO" id="GO:0022857">
    <property type="term" value="F:transmembrane transporter activity"/>
    <property type="evidence" value="ECO:0007669"/>
    <property type="project" value="TreeGrafter"/>
</dbReference>
<organism evidence="10 11">
    <name type="scientific">Lacibacter sediminis</name>
    <dbReference type="NCBI Taxonomy" id="2760713"/>
    <lineage>
        <taxon>Bacteria</taxon>
        <taxon>Pseudomonadati</taxon>
        <taxon>Bacteroidota</taxon>
        <taxon>Chitinophagia</taxon>
        <taxon>Chitinophagales</taxon>
        <taxon>Chitinophagaceae</taxon>
        <taxon>Lacibacter</taxon>
    </lineage>
</organism>
<feature type="transmembrane region" description="Helical" evidence="7">
    <location>
        <begin position="301"/>
        <end position="326"/>
    </location>
</feature>
<evidence type="ECO:0000259" key="9">
    <source>
        <dbReference type="Pfam" id="PF12704"/>
    </source>
</evidence>
<dbReference type="EMBL" id="CP060007">
    <property type="protein sequence ID" value="QNA45248.1"/>
    <property type="molecule type" value="Genomic_DNA"/>
</dbReference>
<feature type="domain" description="ABC3 transporter permease C-terminal" evidence="8">
    <location>
        <begin position="305"/>
        <end position="418"/>
    </location>
</feature>
<keyword evidence="5 7" id="KW-0472">Membrane</keyword>
<dbReference type="KEGG" id="lacs:H4075_03330"/>
<evidence type="ECO:0000256" key="4">
    <source>
        <dbReference type="ARBA" id="ARBA00022989"/>
    </source>
</evidence>
<evidence type="ECO:0000256" key="5">
    <source>
        <dbReference type="ARBA" id="ARBA00023136"/>
    </source>
</evidence>
<evidence type="ECO:0000256" key="6">
    <source>
        <dbReference type="ARBA" id="ARBA00038076"/>
    </source>
</evidence>
<feature type="transmembrane region" description="Helical" evidence="7">
    <location>
        <begin position="355"/>
        <end position="379"/>
    </location>
</feature>
<dbReference type="InterPro" id="IPR003838">
    <property type="entry name" value="ABC3_permease_C"/>
</dbReference>
<dbReference type="RefSeq" id="WP_182804137.1">
    <property type="nucleotide sequence ID" value="NZ_CP060007.1"/>
</dbReference>
<proteinExistence type="inferred from homology"/>
<accession>A0A7G5XIE5</accession>